<comment type="caution">
    <text evidence="2">The sequence shown here is derived from an EMBL/GenBank/DDBJ whole genome shotgun (WGS) entry which is preliminary data.</text>
</comment>
<feature type="region of interest" description="Disordered" evidence="1">
    <location>
        <begin position="56"/>
        <end position="96"/>
    </location>
</feature>
<dbReference type="Proteomes" id="UP000243217">
    <property type="component" value="Unassembled WGS sequence"/>
</dbReference>
<evidence type="ECO:0000256" key="1">
    <source>
        <dbReference type="SAM" id="MobiDB-lite"/>
    </source>
</evidence>
<dbReference type="AlphaFoldDB" id="A0A1V9ZXV5"/>
<accession>A0A1V9ZXV5</accession>
<dbReference type="EMBL" id="JNBS01001067">
    <property type="protein sequence ID" value="OQS02855.1"/>
    <property type="molecule type" value="Genomic_DNA"/>
</dbReference>
<evidence type="ECO:0000313" key="3">
    <source>
        <dbReference type="Proteomes" id="UP000243217"/>
    </source>
</evidence>
<dbReference type="OrthoDB" id="5876637at2759"/>
<protein>
    <submittedName>
        <fullName evidence="2">Uncharacterized protein</fullName>
    </submittedName>
</protein>
<proteinExistence type="predicted"/>
<gene>
    <name evidence="2" type="ORF">THRCLA_21309</name>
</gene>
<sequence length="193" mass="22371">MGRLASKRKIKQVDPFYKGKRAGNEAKYDLAPKVSKRKKRKERKMLDQAAIDRFVLGGDSESTTSTNKKHKKKNAGMLDEVEGRRPGESMRAFNQRMGKEVRKVLYQEAKKDRKGNEKKKQFFEAKKEKIKRKKMTEQEKYEMEYQATGNTKRDTFTGAEKVNFGDRYDAPPILPVLKGVFKKKAETTKGKKK</sequence>
<organism evidence="2 3">
    <name type="scientific">Thraustotheca clavata</name>
    <dbReference type="NCBI Taxonomy" id="74557"/>
    <lineage>
        <taxon>Eukaryota</taxon>
        <taxon>Sar</taxon>
        <taxon>Stramenopiles</taxon>
        <taxon>Oomycota</taxon>
        <taxon>Saprolegniomycetes</taxon>
        <taxon>Saprolegniales</taxon>
        <taxon>Achlyaceae</taxon>
        <taxon>Thraustotheca</taxon>
    </lineage>
</organism>
<keyword evidence="3" id="KW-1185">Reference proteome</keyword>
<evidence type="ECO:0000313" key="2">
    <source>
        <dbReference type="EMBL" id="OQS02855.1"/>
    </source>
</evidence>
<name>A0A1V9ZXV5_9STRA</name>
<reference evidence="2 3" key="1">
    <citation type="journal article" date="2014" name="Genome Biol. Evol.">
        <title>The secreted proteins of Achlya hypogyna and Thraustotheca clavata identify the ancestral oomycete secretome and reveal gene acquisitions by horizontal gene transfer.</title>
        <authorList>
            <person name="Misner I."/>
            <person name="Blouin N."/>
            <person name="Leonard G."/>
            <person name="Richards T.A."/>
            <person name="Lane C.E."/>
        </authorList>
    </citation>
    <scope>NUCLEOTIDE SEQUENCE [LARGE SCALE GENOMIC DNA]</scope>
    <source>
        <strain evidence="2 3">ATCC 34112</strain>
    </source>
</reference>